<dbReference type="Pfam" id="PF13556">
    <property type="entry name" value="HTH_30"/>
    <property type="match status" value="1"/>
</dbReference>
<sequence>MSITVADVMKLPSMRGARVLGGAGGLTRIVSSISVLEYAQTNAIQSELFDRVEFLGNELAITGFMNNPDDVELQCTNIRRMADIGEVGVILFYVGIVMKKVDRRLIDLANTLNFPLICMPIGQMNQRYSEVICEVMELIYRDQMAGANLVSELLEQAAGLAPHQRTVDSMLRMLADRLHASVVLMDSSRRVLNEAAWPRSFNNAIKEQLTAAEFPAPGTWGYCEAVDVYIYRDSIQTRDRHAMDLLIFKEGDALDVVLTRQSVEVVQLTVSIWSDKHDRIVIGELVRAILQDEPMKMRRLADIFHVDVASINSMWIISGDAPQDKERLADVLETILRDTKAYSASAIADIYDGEMVLFMIGPGNIQDVRALTEAIGSALSERQIRASLTRCHALNTTTRVREAFLSHQVGLPAAKQIFPGQWAYTLEQIDFARHCQEQIGRGERAVEEAQRCIAALQDGDDGLLETLECYLLDARTHVTLTAEKMFLHKNTIKYRLQRIADRLGFVPGELPESIPLFTACALDRLLRRN</sequence>
<accession>A0A9D1FYU2</accession>
<gene>
    <name evidence="3" type="ORF">IAA84_03635</name>
</gene>
<comment type="caution">
    <text evidence="3">The sequence shown here is derived from an EMBL/GenBank/DDBJ whole genome shotgun (WGS) entry which is preliminary data.</text>
</comment>
<feature type="domain" description="Purine catabolism PurC-like" evidence="1">
    <location>
        <begin position="7"/>
        <end position="139"/>
    </location>
</feature>
<dbReference type="InterPro" id="IPR012914">
    <property type="entry name" value="PucR_dom"/>
</dbReference>
<dbReference type="PANTHER" id="PTHR33744">
    <property type="entry name" value="CARBOHYDRATE DIACID REGULATOR"/>
    <property type="match status" value="1"/>
</dbReference>
<evidence type="ECO:0000259" key="2">
    <source>
        <dbReference type="Pfam" id="PF13556"/>
    </source>
</evidence>
<dbReference type="InterPro" id="IPR042070">
    <property type="entry name" value="PucR_C-HTH_sf"/>
</dbReference>
<organism evidence="3 4">
    <name type="scientific">Candidatus Alectryocaccomicrobium excrementavium</name>
    <dbReference type="NCBI Taxonomy" id="2840668"/>
    <lineage>
        <taxon>Bacteria</taxon>
        <taxon>Bacillati</taxon>
        <taxon>Bacillota</taxon>
        <taxon>Clostridia</taxon>
        <taxon>Candidatus Alectryocaccomicrobium</taxon>
    </lineage>
</organism>
<evidence type="ECO:0000259" key="1">
    <source>
        <dbReference type="Pfam" id="PF07905"/>
    </source>
</evidence>
<dbReference type="Proteomes" id="UP000824140">
    <property type="component" value="Unassembled WGS sequence"/>
</dbReference>
<dbReference type="PANTHER" id="PTHR33744:SF16">
    <property type="entry name" value="CARBOHYDRATE DIACID REGULATOR"/>
    <property type="match status" value="1"/>
</dbReference>
<proteinExistence type="predicted"/>
<reference evidence="3" key="1">
    <citation type="submission" date="2020-10" db="EMBL/GenBank/DDBJ databases">
        <authorList>
            <person name="Gilroy R."/>
        </authorList>
    </citation>
    <scope>NUCLEOTIDE SEQUENCE</scope>
    <source>
        <strain evidence="3">13766</strain>
    </source>
</reference>
<dbReference type="Gene3D" id="1.10.10.2840">
    <property type="entry name" value="PucR C-terminal helix-turn-helix domain"/>
    <property type="match status" value="1"/>
</dbReference>
<name>A0A9D1FYU2_9FIRM</name>
<feature type="domain" description="PucR C-terminal helix-turn-helix" evidence="2">
    <location>
        <begin position="463"/>
        <end position="521"/>
    </location>
</feature>
<evidence type="ECO:0000313" key="3">
    <source>
        <dbReference type="EMBL" id="HIS92088.1"/>
    </source>
</evidence>
<dbReference type="EMBL" id="DVJN01000072">
    <property type="protein sequence ID" value="HIS92088.1"/>
    <property type="molecule type" value="Genomic_DNA"/>
</dbReference>
<dbReference type="Pfam" id="PF07905">
    <property type="entry name" value="PucR"/>
    <property type="match status" value="1"/>
</dbReference>
<reference evidence="3" key="2">
    <citation type="journal article" date="2021" name="PeerJ">
        <title>Extensive microbial diversity within the chicken gut microbiome revealed by metagenomics and culture.</title>
        <authorList>
            <person name="Gilroy R."/>
            <person name="Ravi A."/>
            <person name="Getino M."/>
            <person name="Pursley I."/>
            <person name="Horton D.L."/>
            <person name="Alikhan N.F."/>
            <person name="Baker D."/>
            <person name="Gharbi K."/>
            <person name="Hall N."/>
            <person name="Watson M."/>
            <person name="Adriaenssens E.M."/>
            <person name="Foster-Nyarko E."/>
            <person name="Jarju S."/>
            <person name="Secka A."/>
            <person name="Antonio M."/>
            <person name="Oren A."/>
            <person name="Chaudhuri R.R."/>
            <person name="La Ragione R."/>
            <person name="Hildebrand F."/>
            <person name="Pallen M.J."/>
        </authorList>
    </citation>
    <scope>NUCLEOTIDE SEQUENCE</scope>
    <source>
        <strain evidence="3">13766</strain>
    </source>
</reference>
<dbReference type="AlphaFoldDB" id="A0A9D1FYU2"/>
<evidence type="ECO:0000313" key="4">
    <source>
        <dbReference type="Proteomes" id="UP000824140"/>
    </source>
</evidence>
<protein>
    <submittedName>
        <fullName evidence="3">PucR family transcriptional regulator ligand-binding domain-containing protein</fullName>
    </submittedName>
</protein>
<dbReference type="InterPro" id="IPR051448">
    <property type="entry name" value="CdaR-like_regulators"/>
</dbReference>
<dbReference type="InterPro" id="IPR025736">
    <property type="entry name" value="PucR_C-HTH_dom"/>
</dbReference>